<dbReference type="RefSeq" id="WP_155613805.1">
    <property type="nucleotide sequence ID" value="NZ_WNZX01000001.1"/>
</dbReference>
<dbReference type="GO" id="GO:0000976">
    <property type="term" value="F:transcription cis-regulatory region binding"/>
    <property type="evidence" value="ECO:0007669"/>
    <property type="project" value="TreeGrafter"/>
</dbReference>
<dbReference type="GO" id="GO:0003700">
    <property type="term" value="F:DNA-binding transcription factor activity"/>
    <property type="evidence" value="ECO:0007669"/>
    <property type="project" value="TreeGrafter"/>
</dbReference>
<dbReference type="PANTHER" id="PTHR30146:SF147">
    <property type="entry name" value="HTH-TYPE TRANSCRIPTIONAL REGULATOR DEGA"/>
    <property type="match status" value="1"/>
</dbReference>
<evidence type="ECO:0000256" key="1">
    <source>
        <dbReference type="ARBA" id="ARBA00023015"/>
    </source>
</evidence>
<proteinExistence type="predicted"/>
<accession>A0A7X2Z6J4</accession>
<dbReference type="Gene3D" id="1.10.260.40">
    <property type="entry name" value="lambda repressor-like DNA-binding domains"/>
    <property type="match status" value="1"/>
</dbReference>
<evidence type="ECO:0000313" key="5">
    <source>
        <dbReference type="EMBL" id="MUG69283.1"/>
    </source>
</evidence>
<evidence type="ECO:0000256" key="3">
    <source>
        <dbReference type="ARBA" id="ARBA00023163"/>
    </source>
</evidence>
<evidence type="ECO:0000259" key="4">
    <source>
        <dbReference type="PROSITE" id="PS50932"/>
    </source>
</evidence>
<dbReference type="InterPro" id="IPR001761">
    <property type="entry name" value="Peripla_BP/Lac1_sug-bd_dom"/>
</dbReference>
<sequence length="332" mass="36593">MKPTIVDIAREAGVSIATVSKAIHNTGRMSEETRKKILTIMQDMNYRPNMMASALKGKSTYTVGLLIPDLSNPFSSEIARSVEDRGKELGYSVVMCNTDYDPEKEAWYISVLNQKRVDGIISASGFQNEDMLRDLVEQHIPIALITRDSKTVAVDTVTVDDFMGGYQATSYLIGLGHRRIGTIVLDLDNGRERLRGYKHALEEAGLPCDEKLILSGFTKEDGKEAAAKLMEYSEPPTAIVAGNDLLAIGVMLSAKERGIIIPDQLSVIGYDNTILAEITTPSLTTMNQPVGEMGRQVMDLLYQEITGKKKIKKRIVMAPELVIRESVKPPLS</sequence>
<dbReference type="CDD" id="cd06267">
    <property type="entry name" value="PBP1_LacI_sugar_binding-like"/>
    <property type="match status" value="1"/>
</dbReference>
<protein>
    <submittedName>
        <fullName evidence="5">LacI family DNA-binding transcriptional regulator</fullName>
    </submittedName>
</protein>
<dbReference type="PROSITE" id="PS50932">
    <property type="entry name" value="HTH_LACI_2"/>
    <property type="match status" value="1"/>
</dbReference>
<reference evidence="5 6" key="1">
    <citation type="submission" date="2019-11" db="EMBL/GenBank/DDBJ databases">
        <title>Draft genome sequences of five Paenibacillus species of dairy origin.</title>
        <authorList>
            <person name="Olajide A.M."/>
            <person name="Chen S."/>
            <person name="Lapointe G."/>
        </authorList>
    </citation>
    <scope>NUCLEOTIDE SEQUENCE [LARGE SCALE GENOMIC DNA]</scope>
    <source>
        <strain evidence="5 6">2CS3</strain>
    </source>
</reference>
<name>A0A7X2Z6J4_9BACL</name>
<dbReference type="Pfam" id="PF00356">
    <property type="entry name" value="LacI"/>
    <property type="match status" value="1"/>
</dbReference>
<dbReference type="SUPFAM" id="SSF53822">
    <property type="entry name" value="Periplasmic binding protein-like I"/>
    <property type="match status" value="1"/>
</dbReference>
<dbReference type="Proteomes" id="UP000450917">
    <property type="component" value="Unassembled WGS sequence"/>
</dbReference>
<keyword evidence="3" id="KW-0804">Transcription</keyword>
<keyword evidence="1" id="KW-0805">Transcription regulation</keyword>
<evidence type="ECO:0000313" key="6">
    <source>
        <dbReference type="Proteomes" id="UP000450917"/>
    </source>
</evidence>
<keyword evidence="2 5" id="KW-0238">DNA-binding</keyword>
<feature type="domain" description="HTH lacI-type" evidence="4">
    <location>
        <begin position="3"/>
        <end position="57"/>
    </location>
</feature>
<dbReference type="CDD" id="cd01392">
    <property type="entry name" value="HTH_LacI"/>
    <property type="match status" value="1"/>
</dbReference>
<dbReference type="EMBL" id="WNZX01000001">
    <property type="protein sequence ID" value="MUG69283.1"/>
    <property type="molecule type" value="Genomic_DNA"/>
</dbReference>
<dbReference type="SUPFAM" id="SSF47413">
    <property type="entry name" value="lambda repressor-like DNA-binding domains"/>
    <property type="match status" value="1"/>
</dbReference>
<dbReference type="SMART" id="SM00354">
    <property type="entry name" value="HTH_LACI"/>
    <property type="match status" value="1"/>
</dbReference>
<keyword evidence="6" id="KW-1185">Reference proteome</keyword>
<dbReference type="AlphaFoldDB" id="A0A7X2Z6J4"/>
<dbReference type="Pfam" id="PF00532">
    <property type="entry name" value="Peripla_BP_1"/>
    <property type="match status" value="1"/>
</dbReference>
<dbReference type="InterPro" id="IPR028082">
    <property type="entry name" value="Peripla_BP_I"/>
</dbReference>
<dbReference type="PANTHER" id="PTHR30146">
    <property type="entry name" value="LACI-RELATED TRANSCRIPTIONAL REPRESSOR"/>
    <property type="match status" value="1"/>
</dbReference>
<dbReference type="PROSITE" id="PS00356">
    <property type="entry name" value="HTH_LACI_1"/>
    <property type="match status" value="1"/>
</dbReference>
<gene>
    <name evidence="5" type="ORF">GNP93_01195</name>
</gene>
<evidence type="ECO:0000256" key="2">
    <source>
        <dbReference type="ARBA" id="ARBA00023125"/>
    </source>
</evidence>
<dbReference type="Gene3D" id="3.40.50.2300">
    <property type="match status" value="2"/>
</dbReference>
<comment type="caution">
    <text evidence="5">The sequence shown here is derived from an EMBL/GenBank/DDBJ whole genome shotgun (WGS) entry which is preliminary data.</text>
</comment>
<organism evidence="5 6">
    <name type="scientific">Paenibacillus validus</name>
    <dbReference type="NCBI Taxonomy" id="44253"/>
    <lineage>
        <taxon>Bacteria</taxon>
        <taxon>Bacillati</taxon>
        <taxon>Bacillota</taxon>
        <taxon>Bacilli</taxon>
        <taxon>Bacillales</taxon>
        <taxon>Paenibacillaceae</taxon>
        <taxon>Paenibacillus</taxon>
    </lineage>
</organism>
<dbReference type="InterPro" id="IPR010982">
    <property type="entry name" value="Lambda_DNA-bd_dom_sf"/>
</dbReference>
<dbReference type="InterPro" id="IPR000843">
    <property type="entry name" value="HTH_LacI"/>
</dbReference>